<dbReference type="EMBL" id="JASJQH010006931">
    <property type="protein sequence ID" value="KAK9723063.1"/>
    <property type="molecule type" value="Genomic_DNA"/>
</dbReference>
<proteinExistence type="predicted"/>
<protein>
    <submittedName>
        <fullName evidence="3">Uncharacterized protein</fullName>
    </submittedName>
</protein>
<sequence>MKFTLILVACVSLSQAGLLKSIGLDGEGSIANGHSEVANQRGNSPITLDTSRPNVDTNEDQSQTIDCGEVTNLDLQVLGVPIKACGSSVN</sequence>
<evidence type="ECO:0000313" key="3">
    <source>
        <dbReference type="EMBL" id="KAK9723063.1"/>
    </source>
</evidence>
<evidence type="ECO:0000256" key="2">
    <source>
        <dbReference type="SAM" id="SignalP"/>
    </source>
</evidence>
<comment type="caution">
    <text evidence="3">The sequence shown here is derived from an EMBL/GenBank/DDBJ whole genome shotgun (WGS) entry which is preliminary data.</text>
</comment>
<feature type="signal peptide" evidence="2">
    <location>
        <begin position="1"/>
        <end position="16"/>
    </location>
</feature>
<evidence type="ECO:0000256" key="1">
    <source>
        <dbReference type="SAM" id="MobiDB-lite"/>
    </source>
</evidence>
<name>A0ABR2W890_9FUNG</name>
<feature type="region of interest" description="Disordered" evidence="1">
    <location>
        <begin position="32"/>
        <end position="62"/>
    </location>
</feature>
<reference evidence="3 4" key="1">
    <citation type="submission" date="2023-04" db="EMBL/GenBank/DDBJ databases">
        <title>Genome of Basidiobolus ranarum AG-B5.</title>
        <authorList>
            <person name="Stajich J.E."/>
            <person name="Carter-House D."/>
            <person name="Gryganskyi A."/>
        </authorList>
    </citation>
    <scope>NUCLEOTIDE SEQUENCE [LARGE SCALE GENOMIC DNA]</scope>
    <source>
        <strain evidence="3 4">AG-B5</strain>
    </source>
</reference>
<evidence type="ECO:0000313" key="4">
    <source>
        <dbReference type="Proteomes" id="UP001479436"/>
    </source>
</evidence>
<feature type="chain" id="PRO_5047053176" evidence="2">
    <location>
        <begin position="17"/>
        <end position="90"/>
    </location>
</feature>
<organism evidence="3 4">
    <name type="scientific">Basidiobolus ranarum</name>
    <dbReference type="NCBI Taxonomy" id="34480"/>
    <lineage>
        <taxon>Eukaryota</taxon>
        <taxon>Fungi</taxon>
        <taxon>Fungi incertae sedis</taxon>
        <taxon>Zoopagomycota</taxon>
        <taxon>Entomophthoromycotina</taxon>
        <taxon>Basidiobolomycetes</taxon>
        <taxon>Basidiobolales</taxon>
        <taxon>Basidiobolaceae</taxon>
        <taxon>Basidiobolus</taxon>
    </lineage>
</organism>
<accession>A0ABR2W890</accession>
<dbReference type="Proteomes" id="UP001479436">
    <property type="component" value="Unassembled WGS sequence"/>
</dbReference>
<feature type="compositionally biased region" description="Polar residues" evidence="1">
    <location>
        <begin position="37"/>
        <end position="62"/>
    </location>
</feature>
<gene>
    <name evidence="3" type="ORF">K7432_002172</name>
</gene>
<keyword evidence="4" id="KW-1185">Reference proteome</keyword>
<keyword evidence="2" id="KW-0732">Signal</keyword>